<dbReference type="SUPFAM" id="SSF57903">
    <property type="entry name" value="FYVE/PHD zinc finger"/>
    <property type="match status" value="1"/>
</dbReference>
<evidence type="ECO:0000256" key="5">
    <source>
        <dbReference type="SAM" id="MobiDB-lite"/>
    </source>
</evidence>
<sequence>MKCSNCDETISPAKLLKCAKCLTSFHNVCANVATENLKKMGKKKLNWKCGPCKADLKRKNEKSVTPIPSDSDSQSEDEEDEDPEMRDSRPVHSSDVAKGLRTLNRRFSNFEKSMEFFAAKIDDFTKSLESSAGIIKELKKANETLAQKNQWLEKKVSYLDKKVNEIEQKDYSNHVQITGIPETKGENVMYIIEQIANKANLLELKKENISEVFRSGPLHRQTRPRDIIVKFKTPEPKLHLVQWSRKCRGIPLSEIDGKLPKDSKAYINERLTNLNRYLLTLTKMFAREYGYKFTWIKDGKIYIRKNEESPAMKISAKGQLEKMDVSKKLNWDDRVYEDPITEV</sequence>
<keyword evidence="1" id="KW-0479">Metal-binding</keyword>
<dbReference type="Gene3D" id="3.30.40.10">
    <property type="entry name" value="Zinc/RING finger domain, C3HC4 (zinc finger)"/>
    <property type="match status" value="1"/>
</dbReference>
<keyword evidence="8" id="KW-1185">Reference proteome</keyword>
<evidence type="ECO:0000256" key="1">
    <source>
        <dbReference type="ARBA" id="ARBA00022723"/>
    </source>
</evidence>
<dbReference type="InterPro" id="IPR001965">
    <property type="entry name" value="Znf_PHD"/>
</dbReference>
<evidence type="ECO:0000313" key="8">
    <source>
        <dbReference type="Proteomes" id="UP000479000"/>
    </source>
</evidence>
<dbReference type="GO" id="GO:0008270">
    <property type="term" value="F:zinc ion binding"/>
    <property type="evidence" value="ECO:0007669"/>
    <property type="project" value="UniProtKB-KW"/>
</dbReference>
<keyword evidence="3" id="KW-0862">Zinc</keyword>
<dbReference type="AlphaFoldDB" id="A0A6H5G235"/>
<dbReference type="PROSITE" id="PS01359">
    <property type="entry name" value="ZF_PHD_1"/>
    <property type="match status" value="1"/>
</dbReference>
<accession>A0A6H5G235</accession>
<evidence type="ECO:0000256" key="4">
    <source>
        <dbReference type="PROSITE-ProRule" id="PRU00146"/>
    </source>
</evidence>
<evidence type="ECO:0000259" key="6">
    <source>
        <dbReference type="PROSITE" id="PS50016"/>
    </source>
</evidence>
<evidence type="ECO:0000313" key="7">
    <source>
        <dbReference type="EMBL" id="CAA9996702.1"/>
    </source>
</evidence>
<protein>
    <recommendedName>
        <fullName evidence="6">PHD-type domain-containing protein</fullName>
    </recommendedName>
</protein>
<keyword evidence="2 4" id="KW-0863">Zinc-finger</keyword>
<evidence type="ECO:0000256" key="2">
    <source>
        <dbReference type="ARBA" id="ARBA00022771"/>
    </source>
</evidence>
<dbReference type="OrthoDB" id="6629698at2759"/>
<feature type="domain" description="PHD-type" evidence="6">
    <location>
        <begin position="1"/>
        <end position="55"/>
    </location>
</feature>
<evidence type="ECO:0000256" key="3">
    <source>
        <dbReference type="ARBA" id="ARBA00022833"/>
    </source>
</evidence>
<dbReference type="InterPro" id="IPR004244">
    <property type="entry name" value="Transposase_22"/>
</dbReference>
<organism evidence="7 8">
    <name type="scientific">Nesidiocoris tenuis</name>
    <dbReference type="NCBI Taxonomy" id="355587"/>
    <lineage>
        <taxon>Eukaryota</taxon>
        <taxon>Metazoa</taxon>
        <taxon>Ecdysozoa</taxon>
        <taxon>Arthropoda</taxon>
        <taxon>Hexapoda</taxon>
        <taxon>Insecta</taxon>
        <taxon>Pterygota</taxon>
        <taxon>Neoptera</taxon>
        <taxon>Paraneoptera</taxon>
        <taxon>Hemiptera</taxon>
        <taxon>Heteroptera</taxon>
        <taxon>Panheteroptera</taxon>
        <taxon>Cimicomorpha</taxon>
        <taxon>Miridae</taxon>
        <taxon>Dicyphina</taxon>
        <taxon>Nesidiocoris</taxon>
    </lineage>
</organism>
<dbReference type="InterPro" id="IPR011011">
    <property type="entry name" value="Znf_FYVE_PHD"/>
</dbReference>
<dbReference type="InterPro" id="IPR019787">
    <property type="entry name" value="Znf_PHD-finger"/>
</dbReference>
<dbReference type="SMART" id="SM00249">
    <property type="entry name" value="PHD"/>
    <property type="match status" value="1"/>
</dbReference>
<dbReference type="PANTHER" id="PTHR11505">
    <property type="entry name" value="L1 TRANSPOSABLE ELEMENT-RELATED"/>
    <property type="match status" value="1"/>
</dbReference>
<dbReference type="InterPro" id="IPR013083">
    <property type="entry name" value="Znf_RING/FYVE/PHD"/>
</dbReference>
<gene>
    <name evidence="7" type="ORF">NTEN_LOCUS3161</name>
</gene>
<feature type="region of interest" description="Disordered" evidence="5">
    <location>
        <begin position="60"/>
        <end position="95"/>
    </location>
</feature>
<dbReference type="InterPro" id="IPR057251">
    <property type="entry name" value="FP_C"/>
</dbReference>
<dbReference type="InterPro" id="IPR019786">
    <property type="entry name" value="Zinc_finger_PHD-type_CS"/>
</dbReference>
<reference evidence="7 8" key="1">
    <citation type="submission" date="2020-02" db="EMBL/GenBank/DDBJ databases">
        <authorList>
            <person name="Ferguson B K."/>
        </authorList>
    </citation>
    <scope>NUCLEOTIDE SEQUENCE [LARGE SCALE GENOMIC DNA]</scope>
</reference>
<name>A0A6H5G235_9HEMI</name>
<dbReference type="PROSITE" id="PS50016">
    <property type="entry name" value="ZF_PHD_2"/>
    <property type="match status" value="1"/>
</dbReference>
<dbReference type="Proteomes" id="UP000479000">
    <property type="component" value="Unassembled WGS sequence"/>
</dbReference>
<proteinExistence type="predicted"/>
<dbReference type="EMBL" id="CADCXU010004844">
    <property type="protein sequence ID" value="CAA9996702.1"/>
    <property type="molecule type" value="Genomic_DNA"/>
</dbReference>
<dbReference type="Pfam" id="PF25298">
    <property type="entry name" value="Baculo_FP_2nd"/>
    <property type="match status" value="1"/>
</dbReference>
<feature type="compositionally biased region" description="Acidic residues" evidence="5">
    <location>
        <begin position="73"/>
        <end position="84"/>
    </location>
</feature>